<gene>
    <name evidence="2" type="ORF">UR23_C0059G0008</name>
</gene>
<keyword evidence="1" id="KW-1133">Transmembrane helix</keyword>
<feature type="transmembrane region" description="Helical" evidence="1">
    <location>
        <begin position="27"/>
        <end position="45"/>
    </location>
</feature>
<name>A0A0F9Z1E6_9BACT</name>
<dbReference type="EMBL" id="LBOK01000059">
    <property type="protein sequence ID" value="KKP32496.1"/>
    <property type="molecule type" value="Genomic_DNA"/>
</dbReference>
<protein>
    <submittedName>
        <fullName evidence="2">ABC-2 type transporter</fullName>
    </submittedName>
</protein>
<evidence type="ECO:0000313" key="3">
    <source>
        <dbReference type="Proteomes" id="UP000034349"/>
    </source>
</evidence>
<comment type="caution">
    <text evidence="2">The sequence shown here is derived from an EMBL/GenBank/DDBJ whole genome shotgun (WGS) entry which is preliminary data.</text>
</comment>
<accession>A0A0F9Z1E6</accession>
<feature type="transmembrane region" description="Helical" evidence="1">
    <location>
        <begin position="57"/>
        <end position="80"/>
    </location>
</feature>
<proteinExistence type="predicted"/>
<reference evidence="2 3" key="1">
    <citation type="journal article" date="2015" name="Nature">
        <title>rRNA introns, odd ribosomes, and small enigmatic genomes across a large radiation of phyla.</title>
        <authorList>
            <person name="Brown C.T."/>
            <person name="Hug L.A."/>
            <person name="Thomas B.C."/>
            <person name="Sharon I."/>
            <person name="Castelle C.J."/>
            <person name="Singh A."/>
            <person name="Wilkins M.J."/>
            <person name="Williams K.H."/>
            <person name="Banfield J.F."/>
        </authorList>
    </citation>
    <scope>NUCLEOTIDE SEQUENCE [LARGE SCALE GENOMIC DNA]</scope>
</reference>
<evidence type="ECO:0000313" key="2">
    <source>
        <dbReference type="EMBL" id="KKP32496.1"/>
    </source>
</evidence>
<keyword evidence="1" id="KW-0472">Membrane</keyword>
<keyword evidence="1" id="KW-0812">Transmembrane</keyword>
<organism evidence="2 3">
    <name type="scientific">Candidatus Roizmanbacteria bacterium GW2011_GWA2_32_13</name>
    <dbReference type="NCBI Taxonomy" id="1618475"/>
    <lineage>
        <taxon>Bacteria</taxon>
        <taxon>Candidatus Roizmaniibacteriota</taxon>
    </lineage>
</organism>
<dbReference type="Proteomes" id="UP000034349">
    <property type="component" value="Unassembled WGS sequence"/>
</dbReference>
<dbReference type="AlphaFoldDB" id="A0A0F9Z1E6"/>
<evidence type="ECO:0000256" key="1">
    <source>
        <dbReference type="SAM" id="Phobius"/>
    </source>
</evidence>
<sequence>MSLNRIKAILIHEVFISKHSFEIFNDIFLYPLFSIIVFGFMTLYLTGSAGKLITDQVLAGMIFWQVINIAQYSIGVGCLWDVWSRNLFSKSTFIDGFSFQYLFNGVNKYVFRIY</sequence>